<feature type="binding site" evidence="8">
    <location>
        <begin position="424"/>
        <end position="425"/>
    </location>
    <ligand>
        <name>ATP</name>
        <dbReference type="ChEBI" id="CHEBI:30616"/>
    </ligand>
</feature>
<evidence type="ECO:0000259" key="9">
    <source>
        <dbReference type="PROSITE" id="PS51278"/>
    </source>
</evidence>
<evidence type="ECO:0000256" key="8">
    <source>
        <dbReference type="PIRSR" id="PIRSR001589-2"/>
    </source>
</evidence>
<dbReference type="GO" id="GO:0006529">
    <property type="term" value="P:asparagine biosynthetic process"/>
    <property type="evidence" value="ECO:0007669"/>
    <property type="project" value="UniProtKB-KW"/>
</dbReference>
<dbReference type="GeneID" id="80880387"/>
<dbReference type="InterPro" id="IPR017932">
    <property type="entry name" value="GATase_2_dom"/>
</dbReference>
<keyword evidence="1 7" id="KW-0028">Amino-acid biosynthesis</keyword>
<keyword evidence="4 7" id="KW-0061">Asparagine biosynthesis</keyword>
<evidence type="ECO:0000256" key="6">
    <source>
        <dbReference type="PIRNR" id="PIRNR001589"/>
    </source>
</evidence>
<keyword evidence="5 7" id="KW-0315">Glutamine amidotransferase</keyword>
<accession>A0AAD7QMG7</accession>
<dbReference type="SUPFAM" id="SSF56235">
    <property type="entry name" value="N-terminal nucleophile aminohydrolases (Ntn hydrolases)"/>
    <property type="match status" value="1"/>
</dbReference>
<dbReference type="InterPro" id="IPR001962">
    <property type="entry name" value="Asn_synthase"/>
</dbReference>
<dbReference type="InterPro" id="IPR014729">
    <property type="entry name" value="Rossmann-like_a/b/a_fold"/>
</dbReference>
<reference evidence="10" key="1">
    <citation type="submission" date="2023-03" db="EMBL/GenBank/DDBJ databases">
        <title>Near-Complete genome sequence of Lipomyces tetrasporous NRRL Y-64009, an oleaginous yeast capable of growing on lignocellulosic hydrolysates.</title>
        <authorList>
            <consortium name="Lawrence Berkeley National Laboratory"/>
            <person name="Jagtap S.S."/>
            <person name="Liu J.-J."/>
            <person name="Walukiewicz H.E."/>
            <person name="Pangilinan J."/>
            <person name="Lipzen A."/>
            <person name="Ahrendt S."/>
            <person name="Koriabine M."/>
            <person name="Cobaugh K."/>
            <person name="Salamov A."/>
            <person name="Yoshinaga Y."/>
            <person name="Ng V."/>
            <person name="Daum C."/>
            <person name="Grigoriev I.V."/>
            <person name="Slininger P.J."/>
            <person name="Dien B.S."/>
            <person name="Jin Y.-S."/>
            <person name="Rao C.V."/>
        </authorList>
    </citation>
    <scope>NUCLEOTIDE SEQUENCE</scope>
    <source>
        <strain evidence="10">NRRL Y-64009</strain>
    </source>
</reference>
<comment type="caution">
    <text evidence="10">The sequence shown here is derived from an EMBL/GenBank/DDBJ whole genome shotgun (WGS) entry which is preliminary data.</text>
</comment>
<evidence type="ECO:0000313" key="10">
    <source>
        <dbReference type="EMBL" id="KAJ8097951.1"/>
    </source>
</evidence>
<dbReference type="PANTHER" id="PTHR45937">
    <property type="entry name" value="ASPARAGINE SYNTHETASE DOMAIN-CONTAINING PROTEIN 1"/>
    <property type="match status" value="1"/>
</dbReference>
<feature type="domain" description="Glutamine amidotransferase type-2" evidence="9">
    <location>
        <begin position="2"/>
        <end position="206"/>
    </location>
</feature>
<evidence type="ECO:0000256" key="4">
    <source>
        <dbReference type="ARBA" id="ARBA00022888"/>
    </source>
</evidence>
<dbReference type="PROSITE" id="PS51278">
    <property type="entry name" value="GATASE_TYPE_2"/>
    <property type="match status" value="1"/>
</dbReference>
<dbReference type="InterPro" id="IPR029055">
    <property type="entry name" value="Ntn_hydrolases_N"/>
</dbReference>
<dbReference type="SUPFAM" id="SSF52402">
    <property type="entry name" value="Adenine nucleotide alpha hydrolases-like"/>
    <property type="match status" value="1"/>
</dbReference>
<dbReference type="GO" id="GO:0004066">
    <property type="term" value="F:asparagine synthase (glutamine-hydrolyzing) activity"/>
    <property type="evidence" value="ECO:0007669"/>
    <property type="project" value="InterPro"/>
</dbReference>
<dbReference type="PIRSF" id="PIRSF001589">
    <property type="entry name" value="Asn_synthetase_glu-h"/>
    <property type="match status" value="1"/>
</dbReference>
<feature type="binding site" evidence="8">
    <location>
        <position position="286"/>
    </location>
    <ligand>
        <name>ATP</name>
        <dbReference type="ChEBI" id="CHEBI:30616"/>
    </ligand>
</feature>
<dbReference type="RefSeq" id="XP_056041401.1">
    <property type="nucleotide sequence ID" value="XM_056185221.1"/>
</dbReference>
<evidence type="ECO:0000256" key="7">
    <source>
        <dbReference type="PIRSR" id="PIRSR001589-1"/>
    </source>
</evidence>
<evidence type="ECO:0000256" key="5">
    <source>
        <dbReference type="ARBA" id="ARBA00022962"/>
    </source>
</evidence>
<feature type="active site" description="For GATase activity" evidence="7">
    <location>
        <position position="2"/>
    </location>
</feature>
<dbReference type="InterPro" id="IPR051857">
    <property type="entry name" value="Asn_synthetase_domain"/>
</dbReference>
<dbReference type="GO" id="GO:0005524">
    <property type="term" value="F:ATP binding"/>
    <property type="evidence" value="ECO:0007669"/>
    <property type="project" value="UniProtKB-KW"/>
</dbReference>
<dbReference type="CDD" id="cd01991">
    <property type="entry name" value="Asn_synthase_B_C"/>
    <property type="match status" value="1"/>
</dbReference>
<dbReference type="Gene3D" id="3.40.50.620">
    <property type="entry name" value="HUPs"/>
    <property type="match status" value="1"/>
</dbReference>
<evidence type="ECO:0000256" key="1">
    <source>
        <dbReference type="ARBA" id="ARBA00022605"/>
    </source>
</evidence>
<dbReference type="PANTHER" id="PTHR45937:SF1">
    <property type="entry name" value="ASPARAGINE SYNTHETASE DOMAIN-CONTAINING PROTEIN 1"/>
    <property type="match status" value="1"/>
</dbReference>
<feature type="binding site" evidence="8">
    <location>
        <position position="118"/>
    </location>
    <ligand>
        <name>L-glutamine</name>
        <dbReference type="ChEBI" id="CHEBI:58359"/>
    </ligand>
</feature>
<dbReference type="EMBL" id="JARPMG010000010">
    <property type="protein sequence ID" value="KAJ8097951.1"/>
    <property type="molecule type" value="Genomic_DNA"/>
</dbReference>
<dbReference type="Gene3D" id="3.60.20.10">
    <property type="entry name" value="Glutamine Phosphoribosylpyrophosphate, subunit 1, domain 1"/>
    <property type="match status" value="1"/>
</dbReference>
<dbReference type="Pfam" id="PF00733">
    <property type="entry name" value="Asn_synthase"/>
    <property type="match status" value="2"/>
</dbReference>
<dbReference type="Proteomes" id="UP001217417">
    <property type="component" value="Unassembled WGS sequence"/>
</dbReference>
<proteinExistence type="predicted"/>
<keyword evidence="11" id="KW-1185">Reference proteome</keyword>
<dbReference type="InterPro" id="IPR006426">
    <property type="entry name" value="Asn_synth_AEB"/>
</dbReference>
<keyword evidence="3 6" id="KW-0067">ATP-binding</keyword>
<evidence type="ECO:0000256" key="2">
    <source>
        <dbReference type="ARBA" id="ARBA00022741"/>
    </source>
</evidence>
<gene>
    <name evidence="10" type="ORF">POJ06DRAFT_201044</name>
</gene>
<dbReference type="AlphaFoldDB" id="A0AAD7QMG7"/>
<keyword evidence="2 6" id="KW-0547">Nucleotide-binding</keyword>
<name>A0AAD7QMG7_9ASCO</name>
<evidence type="ECO:0000313" key="11">
    <source>
        <dbReference type="Proteomes" id="UP001217417"/>
    </source>
</evidence>
<dbReference type="Pfam" id="PF13537">
    <property type="entry name" value="GATase_7"/>
    <property type="match status" value="1"/>
</dbReference>
<protein>
    <submittedName>
        <fullName evidence="10">Asparagine synthase-domain-containing protein</fullName>
    </submittedName>
</protein>
<evidence type="ECO:0000256" key="3">
    <source>
        <dbReference type="ARBA" id="ARBA00022840"/>
    </source>
</evidence>
<organism evidence="10 11">
    <name type="scientific">Lipomyces tetrasporus</name>
    <dbReference type="NCBI Taxonomy" id="54092"/>
    <lineage>
        <taxon>Eukaryota</taxon>
        <taxon>Fungi</taxon>
        <taxon>Dikarya</taxon>
        <taxon>Ascomycota</taxon>
        <taxon>Saccharomycotina</taxon>
        <taxon>Lipomycetes</taxon>
        <taxon>Lipomycetales</taxon>
        <taxon>Lipomycetaceae</taxon>
        <taxon>Lipomyces</taxon>
    </lineage>
</organism>
<sequence>MCGIFFSLIPKSKSALIARELDKYTLVRLQLEETLKRRGPDCFNTVVCDVKTNDEGGIGQLTFFSTVLSMRDPLTPQPLQSQEGRILQFNGELYDVVGQLEEYRSGLLGGDTSVSKNDTALLSQLFNRFGVLETLQSVRGEYAFVYYDSLSKCLWWARDCIGRRSLLVNRCRKDCIALSSLAPTHATFRGNWREVPAGEVYKLDLHTMGIEVVKWSYEPSGSLVLYSYFLELTRYPYLPICHDVSFYQLSYDTVVGELSSTLLAAVRRRVLAIHHAPSTADTYAILFSGGIDCTLLAYLTAICLRDHTAHVDLLNVAFENPRIGGGYNTPDRILGRQSWQELRSLPALQSSQCDFRFVEINVPYTQVLEHKSRVQDLMFPKDSVMDFSIALAFFFAARGLGTMFASPDADPAEEYSTTSRVLISGLGADELFAGYTRHGTSFARGGYETLADELTLDFGRLHERNLGRDDRVGADWGKEFRYPYLDEEFVHFALQCPLDSKMRVRGNGIEGKWLLRQLARYIGLRHVAEEKKRAIQFGARSAKMEVGQGKIKGTAKFV</sequence>